<evidence type="ECO:0000256" key="1">
    <source>
        <dbReference type="ARBA" id="ARBA00022490"/>
    </source>
</evidence>
<dbReference type="GO" id="GO:0022627">
    <property type="term" value="C:cytosolic small ribosomal subunit"/>
    <property type="evidence" value="ECO:0007669"/>
    <property type="project" value="UniProtKB-UniRule"/>
</dbReference>
<protein>
    <recommendedName>
        <fullName evidence="4">Small ribosomal subunit protein eS1</fullName>
    </recommendedName>
</protein>
<dbReference type="Pfam" id="PF01015">
    <property type="entry name" value="Ribosomal_S3Ae"/>
    <property type="match status" value="1"/>
</dbReference>
<evidence type="ECO:0000313" key="6">
    <source>
        <dbReference type="Proteomes" id="UP000419144"/>
    </source>
</evidence>
<dbReference type="Proteomes" id="UP000419144">
    <property type="component" value="Unassembled WGS sequence"/>
</dbReference>
<accession>A0A640KSF9</accession>
<dbReference type="VEuPathDB" id="TriTrypDB:LtaPh_3505931"/>
<reference evidence="5" key="1">
    <citation type="submission" date="2019-11" db="EMBL/GenBank/DDBJ databases">
        <title>Leishmania tarentolae CDS.</title>
        <authorList>
            <person name="Goto Y."/>
            <person name="Yamagishi J."/>
        </authorList>
    </citation>
    <scope>NUCLEOTIDE SEQUENCE [LARGE SCALE GENOMIC DNA]</scope>
    <source>
        <strain evidence="5">Parrot Tar II</strain>
    </source>
</reference>
<dbReference type="GO" id="GO:0006412">
    <property type="term" value="P:translation"/>
    <property type="evidence" value="ECO:0007669"/>
    <property type="project" value="UniProtKB-UniRule"/>
</dbReference>
<evidence type="ECO:0000256" key="3">
    <source>
        <dbReference type="ARBA" id="ARBA00023274"/>
    </source>
</evidence>
<keyword evidence="6" id="KW-1185">Reference proteome</keyword>
<dbReference type="OrthoDB" id="269942at2759"/>
<dbReference type="SMART" id="SM01397">
    <property type="entry name" value="Ribosomal_S3Ae"/>
    <property type="match status" value="1"/>
</dbReference>
<dbReference type="PANTHER" id="PTHR11830">
    <property type="entry name" value="40S RIBOSOMAL PROTEIN S3A"/>
    <property type="match status" value="1"/>
</dbReference>
<feature type="initiator methionine" description="Removed" evidence="4">
    <location>
        <position position="80"/>
    </location>
</feature>
<dbReference type="HAMAP" id="MF_03122">
    <property type="entry name" value="Ribosomal_eS1_euk"/>
    <property type="match status" value="1"/>
</dbReference>
<evidence type="ECO:0000313" key="5">
    <source>
        <dbReference type="EMBL" id="GET92556.1"/>
    </source>
</evidence>
<comment type="subcellular location">
    <subcellularLocation>
        <location evidence="4">Cytoplasm</location>
    </subcellularLocation>
</comment>
<dbReference type="EMBL" id="BLBS01000055">
    <property type="protein sequence ID" value="GET92556.1"/>
    <property type="molecule type" value="Genomic_DNA"/>
</dbReference>
<organism evidence="5 6">
    <name type="scientific">Leishmania tarentolae</name>
    <name type="common">Sauroleishmania tarentolae</name>
    <dbReference type="NCBI Taxonomy" id="5689"/>
    <lineage>
        <taxon>Eukaryota</taxon>
        <taxon>Discoba</taxon>
        <taxon>Euglenozoa</taxon>
        <taxon>Kinetoplastea</taxon>
        <taxon>Metakinetoplastina</taxon>
        <taxon>Trypanosomatida</taxon>
        <taxon>Trypanosomatidae</taxon>
        <taxon>Leishmaniinae</taxon>
        <taxon>Leishmania</taxon>
        <taxon>lizard Leishmania</taxon>
    </lineage>
</organism>
<name>A0A640KSF9_LEITA</name>
<dbReference type="InterPro" id="IPR027500">
    <property type="entry name" value="Ribosomal_eS1_euk"/>
</dbReference>
<keyword evidence="3 4" id="KW-0687">Ribonucleoprotein</keyword>
<sequence>MIERETCAFMCLPTRDVIVTAMYASVPEPMLLEYLSLRLVSLVFLFIHASSSPSLPLILTTLALHDDASGAGRSRFITVMALGKNKRISKGGKRGKRGKAQETMARKEWYDVVAPANFEKRQFAKTICNKTQGTRIAADVLRGRVFEANLADLNQSAGEEEAYRKVRFTVQEVQGRNLLTQFHSMEVTTDKMASLLRKWCTTMETTVEVKTADGYTMRLFVVAFTKPQANQQSRNCYAKQRLVKWLRMRITKIIKRRLSNVQIKEAVSLLTRNVLSDVLVRRCNPILPLRELRIRKVRVVRTPKFDAQALLSAHGAIPASVEAEQREVEEAVEAAPAAEKAAE</sequence>
<keyword evidence="2 4" id="KW-0689">Ribosomal protein</keyword>
<keyword evidence="1 4" id="KW-0963">Cytoplasm</keyword>
<evidence type="ECO:0000256" key="4">
    <source>
        <dbReference type="HAMAP-Rule" id="MF_03122"/>
    </source>
</evidence>
<comment type="subunit">
    <text evidence="4">Component of the small ribosomal subunit. Mature ribosomes consist of a small (40S) and a large (60S) subunit. The 40S subunit contains about 33 different proteins and 1 molecule of RNA (18S). The 60S subunit contains about 49 different proteins and 3 molecules of RNA (25S, 5.8S and 5S).</text>
</comment>
<gene>
    <name evidence="5" type="ORF">LtaPh_3505931</name>
</gene>
<comment type="similarity">
    <text evidence="4">Belongs to the eukaryotic ribosomal protein eS1 family.</text>
</comment>
<dbReference type="InterPro" id="IPR001593">
    <property type="entry name" value="Ribosomal_eS1"/>
</dbReference>
<comment type="caution">
    <text evidence="5">The sequence shown here is derived from an EMBL/GenBank/DDBJ whole genome shotgun (WGS) entry which is preliminary data.</text>
</comment>
<dbReference type="AlphaFoldDB" id="A0A640KSF9"/>
<dbReference type="GO" id="GO:0003735">
    <property type="term" value="F:structural constituent of ribosome"/>
    <property type="evidence" value="ECO:0007669"/>
    <property type="project" value="UniProtKB-UniRule"/>
</dbReference>
<evidence type="ECO:0000256" key="2">
    <source>
        <dbReference type="ARBA" id="ARBA00022980"/>
    </source>
</evidence>
<proteinExistence type="inferred from homology"/>